<dbReference type="Proteomes" id="UP000317344">
    <property type="component" value="Chromosome"/>
</dbReference>
<reference evidence="5 6" key="2">
    <citation type="submission" date="2019-07" db="EMBL/GenBank/DDBJ databases">
        <authorList>
            <person name="Huang Y."/>
        </authorList>
    </citation>
    <scope>NUCLEOTIDE SEQUENCE [LARGE SCALE GENOMIC DNA]</scope>
    <source>
        <strain evidence="5 6">HY188</strain>
    </source>
</reference>
<dbReference type="AlphaFoldDB" id="A0A516X1L6"/>
<proteinExistence type="inferred from homology"/>
<dbReference type="InterPro" id="IPR010618">
    <property type="entry name" value="RPF"/>
</dbReference>
<evidence type="ECO:0000313" key="6">
    <source>
        <dbReference type="Proteomes" id="UP000317344"/>
    </source>
</evidence>
<dbReference type="Pfam" id="PF06737">
    <property type="entry name" value="Transglycosylas"/>
    <property type="match status" value="1"/>
</dbReference>
<evidence type="ECO:0000256" key="3">
    <source>
        <dbReference type="SAM" id="SignalP"/>
    </source>
</evidence>
<sequence length="217" mass="21897">MAGRHRKPSTAGRTMTKIAVSGAVAGSASLALAGTANAATDAQWNAVAQCESGGNWSINTGNGYQGGLQFSPSTWAAYGGTQYAPSANQATQSQQIAVAEEVLAGQGKGAWPVCGKGLGGYTPRTPAAPAPEPAPAPAVTQAAPAAPVEEAPADVVSQIVDQVLDYAADNNVPVNDDFRANIQDAAANAVHYASAQGVDVDRDVVAHYLTLANLNLG</sequence>
<keyword evidence="2" id="KW-0378">Hydrolase</keyword>
<feature type="domain" description="Resuscitation-promoting factor core lysozyme-like" evidence="4">
    <location>
        <begin position="38"/>
        <end position="114"/>
    </location>
</feature>
<name>A0A516X1L6_9ACTN</name>
<feature type="chain" id="PRO_5021975091" evidence="3">
    <location>
        <begin position="39"/>
        <end position="217"/>
    </location>
</feature>
<feature type="signal peptide" evidence="3">
    <location>
        <begin position="1"/>
        <end position="38"/>
    </location>
</feature>
<dbReference type="KEGG" id="toy:FO059_06005"/>
<dbReference type="OrthoDB" id="1404170at2"/>
<dbReference type="RefSeq" id="WP_143907183.1">
    <property type="nucleotide sequence ID" value="NZ_CP041765.1"/>
</dbReference>
<dbReference type="Gene3D" id="1.10.530.10">
    <property type="match status" value="1"/>
</dbReference>
<accession>A0A516X1L6</accession>
<dbReference type="SUPFAM" id="SSF53955">
    <property type="entry name" value="Lysozyme-like"/>
    <property type="match status" value="1"/>
</dbReference>
<dbReference type="EMBL" id="CP041765">
    <property type="protein sequence ID" value="QDQ96969.1"/>
    <property type="molecule type" value="Genomic_DNA"/>
</dbReference>
<dbReference type="CDD" id="cd13925">
    <property type="entry name" value="RPF"/>
    <property type="match status" value="1"/>
</dbReference>
<evidence type="ECO:0000256" key="1">
    <source>
        <dbReference type="ARBA" id="ARBA00010830"/>
    </source>
</evidence>
<protein>
    <submittedName>
        <fullName evidence="5">Transglycosylase family protein</fullName>
    </submittedName>
</protein>
<gene>
    <name evidence="5" type="ORF">FO059_06005</name>
</gene>
<evidence type="ECO:0000259" key="4">
    <source>
        <dbReference type="Pfam" id="PF06737"/>
    </source>
</evidence>
<keyword evidence="6" id="KW-1185">Reference proteome</keyword>
<dbReference type="InterPro" id="IPR023346">
    <property type="entry name" value="Lysozyme-like_dom_sf"/>
</dbReference>
<evidence type="ECO:0000313" key="5">
    <source>
        <dbReference type="EMBL" id="QDQ96969.1"/>
    </source>
</evidence>
<comment type="similarity">
    <text evidence="1">Belongs to the transglycosylase family. Rpf subfamily.</text>
</comment>
<organism evidence="5 6">
    <name type="scientific">Tomitella fengzijianii</name>
    <dbReference type="NCBI Taxonomy" id="2597660"/>
    <lineage>
        <taxon>Bacteria</taxon>
        <taxon>Bacillati</taxon>
        <taxon>Actinomycetota</taxon>
        <taxon>Actinomycetes</taxon>
        <taxon>Mycobacteriales</taxon>
        <taxon>Tomitella</taxon>
    </lineage>
</organism>
<reference evidence="5 6" key="1">
    <citation type="submission" date="2019-07" db="EMBL/GenBank/DDBJ databases">
        <title>Tomitella cavernea sp. nov., an actinomycete isolated from soil.</title>
        <authorList>
            <person name="Cheng J."/>
        </authorList>
    </citation>
    <scope>NUCLEOTIDE SEQUENCE [LARGE SCALE GENOMIC DNA]</scope>
    <source>
        <strain evidence="5 6">HY188</strain>
    </source>
</reference>
<dbReference type="GO" id="GO:0016787">
    <property type="term" value="F:hydrolase activity"/>
    <property type="evidence" value="ECO:0007669"/>
    <property type="project" value="UniProtKB-KW"/>
</dbReference>
<evidence type="ECO:0000256" key="2">
    <source>
        <dbReference type="ARBA" id="ARBA00022801"/>
    </source>
</evidence>
<keyword evidence="3" id="KW-0732">Signal</keyword>